<evidence type="ECO:0000313" key="3">
    <source>
        <dbReference type="Proteomes" id="UP000077202"/>
    </source>
</evidence>
<feature type="region of interest" description="Disordered" evidence="1">
    <location>
        <begin position="107"/>
        <end position="149"/>
    </location>
</feature>
<evidence type="ECO:0000313" key="2">
    <source>
        <dbReference type="EMBL" id="OAE31383.1"/>
    </source>
</evidence>
<protein>
    <submittedName>
        <fullName evidence="2">Uncharacterized protein</fullName>
    </submittedName>
</protein>
<accession>A0A176WFG6</accession>
<feature type="compositionally biased region" description="Polar residues" evidence="1">
    <location>
        <begin position="127"/>
        <end position="144"/>
    </location>
</feature>
<sequence length="347" mass="38485">MRCFLPCFVAAHRLVTCSREEKLCSCSHVVSTTNLPQPKQVPPMCSAATSNLSDSNKFPPSIAQPARRHGQQQTSGAKSPSNFSEEPSKKRMQWLAKLRLDDTLKGSSPARVVGLNSRQKTEKALESSRTPTPTESFSDVTPKSGSGGSNLLAVERINNFINRTFTDSGASGSTSVEKNQQDQKLKNAGMLIPVVCIIDKATGTPVVDHEQLFAIMKKKPGWMIMPHTFSGEGWITFQHWTKNRCDAKARLPYPNLQVASPEILDSFVQIVNQQHADRVFDLLSFREKNGGRLHATTSFEFDVKDKFCVSPLAVLTQPSTPGRRKTPKRAKRSICSEQSSVRSKHFR</sequence>
<keyword evidence="3" id="KW-1185">Reference proteome</keyword>
<feature type="compositionally biased region" description="Polar residues" evidence="1">
    <location>
        <begin position="47"/>
        <end position="58"/>
    </location>
</feature>
<evidence type="ECO:0000256" key="1">
    <source>
        <dbReference type="SAM" id="MobiDB-lite"/>
    </source>
</evidence>
<feature type="region of interest" description="Disordered" evidence="1">
    <location>
        <begin position="318"/>
        <end position="347"/>
    </location>
</feature>
<dbReference type="AlphaFoldDB" id="A0A176WFG6"/>
<feature type="region of interest" description="Disordered" evidence="1">
    <location>
        <begin position="37"/>
        <end position="90"/>
    </location>
</feature>
<dbReference type="EMBL" id="LVLJ01001107">
    <property type="protein sequence ID" value="OAE31383.1"/>
    <property type="molecule type" value="Genomic_DNA"/>
</dbReference>
<feature type="compositionally biased region" description="Polar residues" evidence="1">
    <location>
        <begin position="71"/>
        <end position="85"/>
    </location>
</feature>
<feature type="compositionally biased region" description="Basic residues" evidence="1">
    <location>
        <begin position="322"/>
        <end position="332"/>
    </location>
</feature>
<dbReference type="Proteomes" id="UP000077202">
    <property type="component" value="Unassembled WGS sequence"/>
</dbReference>
<organism evidence="2 3">
    <name type="scientific">Marchantia polymorpha subsp. ruderalis</name>
    <dbReference type="NCBI Taxonomy" id="1480154"/>
    <lineage>
        <taxon>Eukaryota</taxon>
        <taxon>Viridiplantae</taxon>
        <taxon>Streptophyta</taxon>
        <taxon>Embryophyta</taxon>
        <taxon>Marchantiophyta</taxon>
        <taxon>Marchantiopsida</taxon>
        <taxon>Marchantiidae</taxon>
        <taxon>Marchantiales</taxon>
        <taxon>Marchantiaceae</taxon>
        <taxon>Marchantia</taxon>
    </lineage>
</organism>
<reference evidence="2" key="1">
    <citation type="submission" date="2016-03" db="EMBL/GenBank/DDBJ databases">
        <title>Mechanisms controlling the formation of the plant cell surface in tip-growing cells are functionally conserved among land plants.</title>
        <authorList>
            <person name="Honkanen S."/>
            <person name="Jones V.A."/>
            <person name="Morieri G."/>
            <person name="Champion C."/>
            <person name="Hetherington A.J."/>
            <person name="Kelly S."/>
            <person name="Saint-Marcoux D."/>
            <person name="Proust H."/>
            <person name="Prescott H."/>
            <person name="Dolan L."/>
        </authorList>
    </citation>
    <scope>NUCLEOTIDE SEQUENCE [LARGE SCALE GENOMIC DNA]</scope>
    <source>
        <tissue evidence="2">Whole gametophyte</tissue>
    </source>
</reference>
<name>A0A176WFG6_MARPO</name>
<proteinExistence type="predicted"/>
<comment type="caution">
    <text evidence="2">The sequence shown here is derived from an EMBL/GenBank/DDBJ whole genome shotgun (WGS) entry which is preliminary data.</text>
</comment>
<gene>
    <name evidence="2" type="ORF">AXG93_947s1030</name>
</gene>